<proteinExistence type="predicted"/>
<name>A0A4Z2FHF0_9TELE</name>
<protein>
    <submittedName>
        <fullName evidence="2">Uncharacterized protein</fullName>
    </submittedName>
</protein>
<reference evidence="2 3" key="1">
    <citation type="submission" date="2019-03" db="EMBL/GenBank/DDBJ databases">
        <title>First draft genome of Liparis tanakae, snailfish: a comprehensive survey of snailfish specific genes.</title>
        <authorList>
            <person name="Kim W."/>
            <person name="Song I."/>
            <person name="Jeong J.-H."/>
            <person name="Kim D."/>
            <person name="Kim S."/>
            <person name="Ryu S."/>
            <person name="Song J.Y."/>
            <person name="Lee S.K."/>
        </authorList>
    </citation>
    <scope>NUCLEOTIDE SEQUENCE [LARGE SCALE GENOMIC DNA]</scope>
    <source>
        <tissue evidence="2">Muscle</tissue>
    </source>
</reference>
<sequence>MRLPQGARRMMQTSRRTGGGGRGHFGKQRLVLSDQLQHQHLDQRRTFKDKEGRRPLARRMFGPNTVAKFCPLILLLPEVPCLTSPTKEERTIPTRTTTLSSGLTAGRTFRL</sequence>
<feature type="region of interest" description="Disordered" evidence="1">
    <location>
        <begin position="1"/>
        <end position="59"/>
    </location>
</feature>
<comment type="caution">
    <text evidence="2">The sequence shown here is derived from an EMBL/GenBank/DDBJ whole genome shotgun (WGS) entry which is preliminary data.</text>
</comment>
<gene>
    <name evidence="2" type="ORF">EYF80_049185</name>
</gene>
<dbReference type="EMBL" id="SRLO01001171">
    <property type="protein sequence ID" value="TNN40646.1"/>
    <property type="molecule type" value="Genomic_DNA"/>
</dbReference>
<evidence type="ECO:0000256" key="1">
    <source>
        <dbReference type="SAM" id="MobiDB-lite"/>
    </source>
</evidence>
<evidence type="ECO:0000313" key="3">
    <source>
        <dbReference type="Proteomes" id="UP000314294"/>
    </source>
</evidence>
<feature type="compositionally biased region" description="Basic and acidic residues" evidence="1">
    <location>
        <begin position="37"/>
        <end position="54"/>
    </location>
</feature>
<accession>A0A4Z2FHF0</accession>
<organism evidence="2 3">
    <name type="scientific">Liparis tanakae</name>
    <name type="common">Tanaka's snailfish</name>
    <dbReference type="NCBI Taxonomy" id="230148"/>
    <lineage>
        <taxon>Eukaryota</taxon>
        <taxon>Metazoa</taxon>
        <taxon>Chordata</taxon>
        <taxon>Craniata</taxon>
        <taxon>Vertebrata</taxon>
        <taxon>Euteleostomi</taxon>
        <taxon>Actinopterygii</taxon>
        <taxon>Neopterygii</taxon>
        <taxon>Teleostei</taxon>
        <taxon>Neoteleostei</taxon>
        <taxon>Acanthomorphata</taxon>
        <taxon>Eupercaria</taxon>
        <taxon>Perciformes</taxon>
        <taxon>Cottioidei</taxon>
        <taxon>Cottales</taxon>
        <taxon>Liparidae</taxon>
        <taxon>Liparis</taxon>
    </lineage>
</organism>
<evidence type="ECO:0000313" key="2">
    <source>
        <dbReference type="EMBL" id="TNN40646.1"/>
    </source>
</evidence>
<keyword evidence="3" id="KW-1185">Reference proteome</keyword>
<dbReference type="Proteomes" id="UP000314294">
    <property type="component" value="Unassembled WGS sequence"/>
</dbReference>
<dbReference type="AlphaFoldDB" id="A0A4Z2FHF0"/>